<evidence type="ECO:0000313" key="1">
    <source>
        <dbReference type="EMBL" id="KAH3699340.1"/>
    </source>
</evidence>
<sequence>MQIDTKNIIINRAHRLGAFKLGNRSYRPIIACFMNYNDVEHILSNAKTLKSFPGYSIDRDVPIEISEARKRLWPLYKDTKKANPNESVRIVYPAKLICGKTVMKDEFPDWNQTLSQTRLVDFPILDDQSTSNVDNPPYFMSSAPRQADKPVSVMSLLCLQAVLEKLHSQWM</sequence>
<keyword evidence="2" id="KW-1185">Reference proteome</keyword>
<organism evidence="1 2">
    <name type="scientific">Dreissena polymorpha</name>
    <name type="common">Zebra mussel</name>
    <name type="synonym">Mytilus polymorpha</name>
    <dbReference type="NCBI Taxonomy" id="45954"/>
    <lineage>
        <taxon>Eukaryota</taxon>
        <taxon>Metazoa</taxon>
        <taxon>Spiralia</taxon>
        <taxon>Lophotrochozoa</taxon>
        <taxon>Mollusca</taxon>
        <taxon>Bivalvia</taxon>
        <taxon>Autobranchia</taxon>
        <taxon>Heteroconchia</taxon>
        <taxon>Euheterodonta</taxon>
        <taxon>Imparidentia</taxon>
        <taxon>Neoheterodontei</taxon>
        <taxon>Myida</taxon>
        <taxon>Dreissenoidea</taxon>
        <taxon>Dreissenidae</taxon>
        <taxon>Dreissena</taxon>
    </lineage>
</organism>
<reference evidence="1" key="2">
    <citation type="submission" date="2020-11" db="EMBL/GenBank/DDBJ databases">
        <authorList>
            <person name="McCartney M.A."/>
            <person name="Auch B."/>
            <person name="Kono T."/>
            <person name="Mallez S."/>
            <person name="Becker A."/>
            <person name="Gohl D.M."/>
            <person name="Silverstein K.A.T."/>
            <person name="Koren S."/>
            <person name="Bechman K.B."/>
            <person name="Herman A."/>
            <person name="Abrahante J.E."/>
            <person name="Garbe J."/>
        </authorList>
    </citation>
    <scope>NUCLEOTIDE SEQUENCE</scope>
    <source>
        <strain evidence="1">Duluth1</strain>
        <tissue evidence="1">Whole animal</tissue>
    </source>
</reference>
<gene>
    <name evidence="1" type="ORF">DPMN_074296</name>
</gene>
<proteinExistence type="predicted"/>
<dbReference type="EMBL" id="JAIWYP010000015">
    <property type="protein sequence ID" value="KAH3699340.1"/>
    <property type="molecule type" value="Genomic_DNA"/>
</dbReference>
<dbReference type="Proteomes" id="UP000828390">
    <property type="component" value="Unassembled WGS sequence"/>
</dbReference>
<dbReference type="AlphaFoldDB" id="A0A9D3YHF4"/>
<name>A0A9D3YHF4_DREPO</name>
<dbReference type="Gene3D" id="3.30.70.1820">
    <property type="entry name" value="L1 transposable element, RRM domain"/>
    <property type="match status" value="1"/>
</dbReference>
<accession>A0A9D3YHF4</accession>
<comment type="caution">
    <text evidence="1">The sequence shown here is derived from an EMBL/GenBank/DDBJ whole genome shotgun (WGS) entry which is preliminary data.</text>
</comment>
<protein>
    <submittedName>
        <fullName evidence="1">Uncharacterized protein</fullName>
    </submittedName>
</protein>
<reference evidence="1" key="1">
    <citation type="journal article" date="2019" name="bioRxiv">
        <title>The Genome of the Zebra Mussel, Dreissena polymorpha: A Resource for Invasive Species Research.</title>
        <authorList>
            <person name="McCartney M.A."/>
            <person name="Auch B."/>
            <person name="Kono T."/>
            <person name="Mallez S."/>
            <person name="Zhang Y."/>
            <person name="Obille A."/>
            <person name="Becker A."/>
            <person name="Abrahante J.E."/>
            <person name="Garbe J."/>
            <person name="Badalamenti J.P."/>
            <person name="Herman A."/>
            <person name="Mangelson H."/>
            <person name="Liachko I."/>
            <person name="Sullivan S."/>
            <person name="Sone E.D."/>
            <person name="Koren S."/>
            <person name="Silverstein K.A.T."/>
            <person name="Beckman K.B."/>
            <person name="Gohl D.M."/>
        </authorList>
    </citation>
    <scope>NUCLEOTIDE SEQUENCE</scope>
    <source>
        <strain evidence="1">Duluth1</strain>
        <tissue evidence="1">Whole animal</tissue>
    </source>
</reference>
<evidence type="ECO:0000313" key="2">
    <source>
        <dbReference type="Proteomes" id="UP000828390"/>
    </source>
</evidence>